<keyword evidence="2" id="KW-1185">Reference proteome</keyword>
<sequence length="168" mass="18641">MMQAPDKQSPDDNHADAATSTLSPATIPRLRRARRHPAGSDDGMIRGLDALELLNVYAVEDDGHDGNRRGRGSGSRKRRKYTRPGPLPLPSSPSPQSPSSSSSLSLTETTGRGKKAAHQAEKPRWYNQMYMMFLALRQSPNHTASRSELVRKAVELDKKISEERNLPR</sequence>
<evidence type="ECO:0000313" key="2">
    <source>
        <dbReference type="Proteomes" id="UP001145114"/>
    </source>
</evidence>
<dbReference type="Proteomes" id="UP001145114">
    <property type="component" value="Unassembled WGS sequence"/>
</dbReference>
<organism evidence="1 2">
    <name type="scientific">Spiromyces aspiralis</name>
    <dbReference type="NCBI Taxonomy" id="68401"/>
    <lineage>
        <taxon>Eukaryota</taxon>
        <taxon>Fungi</taxon>
        <taxon>Fungi incertae sedis</taxon>
        <taxon>Zoopagomycota</taxon>
        <taxon>Kickxellomycotina</taxon>
        <taxon>Kickxellomycetes</taxon>
        <taxon>Kickxellales</taxon>
        <taxon>Kickxellaceae</taxon>
        <taxon>Spiromyces</taxon>
    </lineage>
</organism>
<proteinExistence type="predicted"/>
<protein>
    <submittedName>
        <fullName evidence="1">Uncharacterized protein</fullName>
    </submittedName>
</protein>
<evidence type="ECO:0000313" key="1">
    <source>
        <dbReference type="EMBL" id="KAJ1677293.1"/>
    </source>
</evidence>
<gene>
    <name evidence="1" type="ORF">EV182_006465</name>
</gene>
<comment type="caution">
    <text evidence="1">The sequence shown here is derived from an EMBL/GenBank/DDBJ whole genome shotgun (WGS) entry which is preliminary data.</text>
</comment>
<name>A0ACC1HL71_9FUNG</name>
<feature type="non-terminal residue" evidence="1">
    <location>
        <position position="168"/>
    </location>
</feature>
<reference evidence="1" key="1">
    <citation type="submission" date="2022-06" db="EMBL/GenBank/DDBJ databases">
        <title>Phylogenomic reconstructions and comparative analyses of Kickxellomycotina fungi.</title>
        <authorList>
            <person name="Reynolds N.K."/>
            <person name="Stajich J.E."/>
            <person name="Barry K."/>
            <person name="Grigoriev I.V."/>
            <person name="Crous P."/>
            <person name="Smith M.E."/>
        </authorList>
    </citation>
    <scope>NUCLEOTIDE SEQUENCE</scope>
    <source>
        <strain evidence="1">RSA 2271</strain>
    </source>
</reference>
<dbReference type="EMBL" id="JAMZIH010002668">
    <property type="protein sequence ID" value="KAJ1677293.1"/>
    <property type="molecule type" value="Genomic_DNA"/>
</dbReference>
<accession>A0ACC1HL71</accession>